<dbReference type="EC" id="2.7.13.3" evidence="3"/>
<keyword evidence="15" id="KW-1185">Reference proteome</keyword>
<dbReference type="OrthoDB" id="9786919at2"/>
<evidence type="ECO:0000256" key="3">
    <source>
        <dbReference type="ARBA" id="ARBA00012438"/>
    </source>
</evidence>
<feature type="domain" description="HAMP" evidence="13">
    <location>
        <begin position="196"/>
        <end position="248"/>
    </location>
</feature>
<dbReference type="Pfam" id="PF00512">
    <property type="entry name" value="HisKA"/>
    <property type="match status" value="1"/>
</dbReference>
<name>A0A2K2UCX6_9ACTN</name>
<dbReference type="SMART" id="SM00387">
    <property type="entry name" value="HATPase_c"/>
    <property type="match status" value="1"/>
</dbReference>
<feature type="domain" description="Histidine kinase" evidence="12">
    <location>
        <begin position="263"/>
        <end position="519"/>
    </location>
</feature>
<evidence type="ECO:0000256" key="1">
    <source>
        <dbReference type="ARBA" id="ARBA00000085"/>
    </source>
</evidence>
<feature type="transmembrane region" description="Helical" evidence="11">
    <location>
        <begin position="174"/>
        <end position="192"/>
    </location>
</feature>
<proteinExistence type="predicted"/>
<evidence type="ECO:0000256" key="5">
    <source>
        <dbReference type="ARBA" id="ARBA00022679"/>
    </source>
</evidence>
<dbReference type="GO" id="GO:0005886">
    <property type="term" value="C:plasma membrane"/>
    <property type="evidence" value="ECO:0007669"/>
    <property type="project" value="UniProtKB-SubCell"/>
</dbReference>
<dbReference type="InterPro" id="IPR036890">
    <property type="entry name" value="HATPase_C_sf"/>
</dbReference>
<dbReference type="SUPFAM" id="SSF47384">
    <property type="entry name" value="Homodimeric domain of signal transducing histidine kinase"/>
    <property type="match status" value="1"/>
</dbReference>
<dbReference type="PROSITE" id="PS50109">
    <property type="entry name" value="HIS_KIN"/>
    <property type="match status" value="1"/>
</dbReference>
<comment type="caution">
    <text evidence="14">The sequence shown here is derived from an EMBL/GenBank/DDBJ whole genome shotgun (WGS) entry which is preliminary data.</text>
</comment>
<evidence type="ECO:0000256" key="6">
    <source>
        <dbReference type="ARBA" id="ARBA00022692"/>
    </source>
</evidence>
<dbReference type="PANTHER" id="PTHR45436:SF5">
    <property type="entry name" value="SENSOR HISTIDINE KINASE TRCS"/>
    <property type="match status" value="1"/>
</dbReference>
<evidence type="ECO:0000256" key="7">
    <source>
        <dbReference type="ARBA" id="ARBA00022777"/>
    </source>
</evidence>
<dbReference type="InterPro" id="IPR003660">
    <property type="entry name" value="HAMP_dom"/>
</dbReference>
<dbReference type="Pfam" id="PF02518">
    <property type="entry name" value="HATPase_c"/>
    <property type="match status" value="1"/>
</dbReference>
<keyword evidence="9" id="KW-0902">Two-component regulatory system</keyword>
<dbReference type="SMART" id="SM00388">
    <property type="entry name" value="HisKA"/>
    <property type="match status" value="1"/>
</dbReference>
<keyword evidence="6 11" id="KW-0812">Transmembrane</keyword>
<dbReference type="InterPro" id="IPR036097">
    <property type="entry name" value="HisK_dim/P_sf"/>
</dbReference>
<gene>
    <name evidence="14" type="ORF">C2L71_04455</name>
</gene>
<keyword evidence="5" id="KW-0808">Transferase</keyword>
<dbReference type="PANTHER" id="PTHR45436">
    <property type="entry name" value="SENSOR HISTIDINE KINASE YKOH"/>
    <property type="match status" value="1"/>
</dbReference>
<evidence type="ECO:0000256" key="8">
    <source>
        <dbReference type="ARBA" id="ARBA00022989"/>
    </source>
</evidence>
<sequence>MVDPAAAPDSKAAGAKRGLRFPLSALILRYFFYVLAVTIALALCVYIAFGLLLETGVAYPANYGDTMLAETSERLAPLGSNDVEAIDGAVPSSFRWAVFAADGAYVAGDASESTQEAMHAAAFDGLSVEYGALSTTRYDPVELADGSVCVLMHDYLPQFVSKEVRDALPNPQNLLLALFALLSLVALVGIAARASHVLQRKMDPLVRAAGRIEDRDLDFDVGSSNVKEIDMVLAAMERMRSSLEESLDARWRSERRQRDQVAALAHDLKTPLTVVRGNLDMLLEEDLGVEARACAIDAAAGCTQMQRMLTALLEVSVAADDQDKDGRIRSKLALRPFAADMCRQAEALAATGRVRLSYNERALPESVPGDEELLARAVMNLVANAVDHAPADSTVELSFTVEDPAAPAYDEPADEYGGNGGAGGSVQVEGSAVRTHGASDSAMLSIRVRDEGPGFSAQALVHAVERFWRGDSARTVGDHSGLGLSIAASIAQRHGGRLDLANREDGTGACATLRIPLVQSIPA</sequence>
<keyword evidence="4" id="KW-0597">Phosphoprotein</keyword>
<dbReference type="GO" id="GO:0000155">
    <property type="term" value="F:phosphorelay sensor kinase activity"/>
    <property type="evidence" value="ECO:0007669"/>
    <property type="project" value="InterPro"/>
</dbReference>
<evidence type="ECO:0000256" key="10">
    <source>
        <dbReference type="ARBA" id="ARBA00023136"/>
    </source>
</evidence>
<evidence type="ECO:0000256" key="11">
    <source>
        <dbReference type="SAM" id="Phobius"/>
    </source>
</evidence>
<evidence type="ECO:0000313" key="15">
    <source>
        <dbReference type="Proteomes" id="UP000236197"/>
    </source>
</evidence>
<accession>A0A2K2UCX6</accession>
<feature type="transmembrane region" description="Helical" evidence="11">
    <location>
        <begin position="30"/>
        <end position="53"/>
    </location>
</feature>
<dbReference type="Gene3D" id="1.10.287.130">
    <property type="match status" value="1"/>
</dbReference>
<reference evidence="15" key="1">
    <citation type="submission" date="2018-01" db="EMBL/GenBank/DDBJ databases">
        <title>Rubneribacter badeniensis gen. nov., sp. nov., and Colonibacter rubneri, gen. nov., sp. nov., WGS of new members of the Eggerthellaceae.</title>
        <authorList>
            <person name="Danylec N."/>
            <person name="Stoll D.A."/>
            <person name="Doetsch A."/>
            <person name="Kulling S.E."/>
            <person name="Huch M."/>
        </authorList>
    </citation>
    <scope>NUCLEOTIDE SEQUENCE [LARGE SCALE GENOMIC DNA]</scope>
    <source>
        <strain evidence="15">ResAG-96</strain>
    </source>
</reference>
<dbReference type="Gene3D" id="6.10.340.10">
    <property type="match status" value="1"/>
</dbReference>
<evidence type="ECO:0000259" key="13">
    <source>
        <dbReference type="PROSITE" id="PS50885"/>
    </source>
</evidence>
<dbReference type="InterPro" id="IPR004358">
    <property type="entry name" value="Sig_transdc_His_kin-like_C"/>
</dbReference>
<dbReference type="CDD" id="cd00075">
    <property type="entry name" value="HATPase"/>
    <property type="match status" value="1"/>
</dbReference>
<evidence type="ECO:0000313" key="14">
    <source>
        <dbReference type="EMBL" id="PNV68187.1"/>
    </source>
</evidence>
<dbReference type="CDD" id="cd00082">
    <property type="entry name" value="HisKA"/>
    <property type="match status" value="1"/>
</dbReference>
<evidence type="ECO:0000259" key="12">
    <source>
        <dbReference type="PROSITE" id="PS50109"/>
    </source>
</evidence>
<dbReference type="Gene3D" id="3.30.565.10">
    <property type="entry name" value="Histidine kinase-like ATPase, C-terminal domain"/>
    <property type="match status" value="1"/>
</dbReference>
<dbReference type="AlphaFoldDB" id="A0A2K2UCX6"/>
<keyword evidence="8 11" id="KW-1133">Transmembrane helix</keyword>
<evidence type="ECO:0000256" key="9">
    <source>
        <dbReference type="ARBA" id="ARBA00023012"/>
    </source>
</evidence>
<dbReference type="InterPro" id="IPR003661">
    <property type="entry name" value="HisK_dim/P_dom"/>
</dbReference>
<keyword evidence="7 14" id="KW-0418">Kinase</keyword>
<organism evidence="14 15">
    <name type="scientific">Enteroscipio rubneri</name>
    <dbReference type="NCBI Taxonomy" id="2070686"/>
    <lineage>
        <taxon>Bacteria</taxon>
        <taxon>Bacillati</taxon>
        <taxon>Actinomycetota</taxon>
        <taxon>Coriobacteriia</taxon>
        <taxon>Eggerthellales</taxon>
        <taxon>Eggerthellaceae</taxon>
        <taxon>Enteroscipio</taxon>
    </lineage>
</organism>
<comment type="catalytic activity">
    <reaction evidence="1">
        <text>ATP + protein L-histidine = ADP + protein N-phospho-L-histidine.</text>
        <dbReference type="EC" id="2.7.13.3"/>
    </reaction>
</comment>
<dbReference type="SUPFAM" id="SSF55874">
    <property type="entry name" value="ATPase domain of HSP90 chaperone/DNA topoisomerase II/histidine kinase"/>
    <property type="match status" value="1"/>
</dbReference>
<dbReference type="PROSITE" id="PS50885">
    <property type="entry name" value="HAMP"/>
    <property type="match status" value="1"/>
</dbReference>
<evidence type="ECO:0000256" key="4">
    <source>
        <dbReference type="ARBA" id="ARBA00022553"/>
    </source>
</evidence>
<protein>
    <recommendedName>
        <fullName evidence="3">histidine kinase</fullName>
        <ecNumber evidence="3">2.7.13.3</ecNumber>
    </recommendedName>
</protein>
<evidence type="ECO:0000256" key="2">
    <source>
        <dbReference type="ARBA" id="ARBA00004236"/>
    </source>
</evidence>
<dbReference type="Proteomes" id="UP000236197">
    <property type="component" value="Unassembled WGS sequence"/>
</dbReference>
<comment type="subcellular location">
    <subcellularLocation>
        <location evidence="2">Cell membrane</location>
    </subcellularLocation>
</comment>
<dbReference type="InterPro" id="IPR005467">
    <property type="entry name" value="His_kinase_dom"/>
</dbReference>
<dbReference type="PRINTS" id="PR00344">
    <property type="entry name" value="BCTRLSENSOR"/>
</dbReference>
<dbReference type="InterPro" id="IPR050428">
    <property type="entry name" value="TCS_sensor_his_kinase"/>
</dbReference>
<keyword evidence="10 11" id="KW-0472">Membrane</keyword>
<dbReference type="InterPro" id="IPR003594">
    <property type="entry name" value="HATPase_dom"/>
</dbReference>
<dbReference type="EMBL" id="PPEK01000003">
    <property type="protein sequence ID" value="PNV68187.1"/>
    <property type="molecule type" value="Genomic_DNA"/>
</dbReference>